<gene>
    <name evidence="1" type="ORF">ARMGADRAFT_13783</name>
</gene>
<keyword evidence="2" id="KW-1185">Reference proteome</keyword>
<proteinExistence type="predicted"/>
<name>A0A2H3EJ86_ARMGA</name>
<dbReference type="InParanoid" id="A0A2H3EJ86"/>
<evidence type="ECO:0000313" key="1">
    <source>
        <dbReference type="EMBL" id="PBL03383.1"/>
    </source>
</evidence>
<dbReference type="EMBL" id="KZ293644">
    <property type="protein sequence ID" value="PBL03383.1"/>
    <property type="molecule type" value="Genomic_DNA"/>
</dbReference>
<dbReference type="AlphaFoldDB" id="A0A2H3EJ86"/>
<protein>
    <submittedName>
        <fullName evidence="1">Uncharacterized protein</fullName>
    </submittedName>
</protein>
<sequence>MHQVGLMVRVRNMSWETHCIRHQSLLHFPRSPVQIWSTWRRIVCMNLPEHFRGSERGMRPSEAVQSWVSRSSRHFTGRRASDIQSQANMWQAHPSVLSI</sequence>
<dbReference type="Proteomes" id="UP000217790">
    <property type="component" value="Unassembled WGS sequence"/>
</dbReference>
<evidence type="ECO:0000313" key="2">
    <source>
        <dbReference type="Proteomes" id="UP000217790"/>
    </source>
</evidence>
<accession>A0A2H3EJ86</accession>
<organism evidence="1 2">
    <name type="scientific">Armillaria gallica</name>
    <name type="common">Bulbous honey fungus</name>
    <name type="synonym">Armillaria bulbosa</name>
    <dbReference type="NCBI Taxonomy" id="47427"/>
    <lineage>
        <taxon>Eukaryota</taxon>
        <taxon>Fungi</taxon>
        <taxon>Dikarya</taxon>
        <taxon>Basidiomycota</taxon>
        <taxon>Agaricomycotina</taxon>
        <taxon>Agaricomycetes</taxon>
        <taxon>Agaricomycetidae</taxon>
        <taxon>Agaricales</taxon>
        <taxon>Marasmiineae</taxon>
        <taxon>Physalacriaceae</taxon>
        <taxon>Armillaria</taxon>
    </lineage>
</organism>
<reference evidence="2" key="1">
    <citation type="journal article" date="2017" name="Nat. Ecol. Evol.">
        <title>Genome expansion and lineage-specific genetic innovations in the forest pathogenic fungi Armillaria.</title>
        <authorList>
            <person name="Sipos G."/>
            <person name="Prasanna A.N."/>
            <person name="Walter M.C."/>
            <person name="O'Connor E."/>
            <person name="Balint B."/>
            <person name="Krizsan K."/>
            <person name="Kiss B."/>
            <person name="Hess J."/>
            <person name="Varga T."/>
            <person name="Slot J."/>
            <person name="Riley R."/>
            <person name="Boka B."/>
            <person name="Rigling D."/>
            <person name="Barry K."/>
            <person name="Lee J."/>
            <person name="Mihaltcheva S."/>
            <person name="LaButti K."/>
            <person name="Lipzen A."/>
            <person name="Waldron R."/>
            <person name="Moloney N.M."/>
            <person name="Sperisen C."/>
            <person name="Kredics L."/>
            <person name="Vagvoelgyi C."/>
            <person name="Patrignani A."/>
            <person name="Fitzpatrick D."/>
            <person name="Nagy I."/>
            <person name="Doyle S."/>
            <person name="Anderson J.B."/>
            <person name="Grigoriev I.V."/>
            <person name="Gueldener U."/>
            <person name="Muensterkoetter M."/>
            <person name="Nagy L.G."/>
        </authorList>
    </citation>
    <scope>NUCLEOTIDE SEQUENCE [LARGE SCALE GENOMIC DNA]</scope>
    <source>
        <strain evidence="2">Ar21-2</strain>
    </source>
</reference>